<keyword evidence="1" id="KW-1185">Reference proteome</keyword>
<dbReference type="InterPro" id="IPR036397">
    <property type="entry name" value="RNaseH_sf"/>
</dbReference>
<evidence type="ECO:0000313" key="2">
    <source>
        <dbReference type="RefSeq" id="XP_029648360.1"/>
    </source>
</evidence>
<dbReference type="Proteomes" id="UP000515154">
    <property type="component" value="Linkage group LG19"/>
</dbReference>
<sequence length="161" mass="18502">MIERFPRQLKAASCATADSFRWIEFLPIVLLGLRSSIKYDIGYSPAELYYGSSFRLPDHMIVPANTQGVDTTNFVERLRDYKSKLPYMNTRKQDIKTYLPKEYSSWTHFFVHNDALKHPLTAQYSVLHVGVKTSCTNKVSILDLNGRKFILSLVILKNGSH</sequence>
<evidence type="ECO:0000313" key="1">
    <source>
        <dbReference type="Proteomes" id="UP000515154"/>
    </source>
</evidence>
<reference evidence="2" key="1">
    <citation type="submission" date="2025-08" db="UniProtKB">
        <authorList>
            <consortium name="RefSeq"/>
        </authorList>
    </citation>
    <scope>IDENTIFICATION</scope>
</reference>
<dbReference type="Gene3D" id="3.30.420.10">
    <property type="entry name" value="Ribonuclease H-like superfamily/Ribonuclease H"/>
    <property type="match status" value="1"/>
</dbReference>
<dbReference type="PANTHER" id="PTHR38681">
    <property type="entry name" value="RETROVIRUS-RELATED POL POLYPROTEIN FROM TRANSPOSON 412-LIKE PROTEIN-RELATED"/>
    <property type="match status" value="1"/>
</dbReference>
<name>A0A6P7TDG7_9MOLL</name>
<dbReference type="KEGG" id="osn:115222317"/>
<accession>A0A6P7TDG7</accession>
<dbReference type="RefSeq" id="XP_029648360.1">
    <property type="nucleotide sequence ID" value="XM_029792500.1"/>
</dbReference>
<organism evidence="1 2">
    <name type="scientific">Octopus sinensis</name>
    <name type="common">East Asian common octopus</name>
    <dbReference type="NCBI Taxonomy" id="2607531"/>
    <lineage>
        <taxon>Eukaryota</taxon>
        <taxon>Metazoa</taxon>
        <taxon>Spiralia</taxon>
        <taxon>Lophotrochozoa</taxon>
        <taxon>Mollusca</taxon>
        <taxon>Cephalopoda</taxon>
        <taxon>Coleoidea</taxon>
        <taxon>Octopodiformes</taxon>
        <taxon>Octopoda</taxon>
        <taxon>Incirrata</taxon>
        <taxon>Octopodidae</taxon>
        <taxon>Octopus</taxon>
    </lineage>
</organism>
<dbReference type="PANTHER" id="PTHR38681:SF1">
    <property type="entry name" value="RETROVIRUS-RELATED POL POLYPROTEIN FROM TRANSPOSON 412-LIKE PROTEIN"/>
    <property type="match status" value="1"/>
</dbReference>
<protein>
    <submittedName>
        <fullName evidence="2">Uncharacterized protein LOC115222317</fullName>
    </submittedName>
</protein>
<gene>
    <name evidence="2" type="primary">LOC115222317</name>
</gene>
<proteinExistence type="predicted"/>
<dbReference type="GO" id="GO:0003676">
    <property type="term" value="F:nucleic acid binding"/>
    <property type="evidence" value="ECO:0007669"/>
    <property type="project" value="InterPro"/>
</dbReference>
<dbReference type="AlphaFoldDB" id="A0A6P7TDG7"/>